<dbReference type="GO" id="GO:0051301">
    <property type="term" value="P:cell division"/>
    <property type="evidence" value="ECO:0007669"/>
    <property type="project" value="UniProtKB-KW"/>
</dbReference>
<organism evidence="9 10">
    <name type="scientific">Siphonobacter curvatus</name>
    <dbReference type="NCBI Taxonomy" id="2094562"/>
    <lineage>
        <taxon>Bacteria</taxon>
        <taxon>Pseudomonadati</taxon>
        <taxon>Bacteroidota</taxon>
        <taxon>Cytophagia</taxon>
        <taxon>Cytophagales</taxon>
        <taxon>Cytophagaceae</taxon>
        <taxon>Siphonobacter</taxon>
    </lineage>
</organism>
<dbReference type="OrthoDB" id="5933722at2"/>
<feature type="transmembrane region" description="Helical" evidence="6">
    <location>
        <begin position="772"/>
        <end position="792"/>
    </location>
</feature>
<evidence type="ECO:0000256" key="6">
    <source>
        <dbReference type="SAM" id="Phobius"/>
    </source>
</evidence>
<dbReference type="EMBL" id="PTRA01000001">
    <property type="protein sequence ID" value="PQA60413.1"/>
    <property type="molecule type" value="Genomic_DNA"/>
</dbReference>
<dbReference type="PANTHER" id="PTHR30572">
    <property type="entry name" value="MEMBRANE COMPONENT OF TRANSPORTER-RELATED"/>
    <property type="match status" value="1"/>
</dbReference>
<name>A0A2S7IRR9_9BACT</name>
<feature type="transmembrane region" description="Helical" evidence="6">
    <location>
        <begin position="294"/>
        <end position="315"/>
    </location>
</feature>
<keyword evidence="9" id="KW-0131">Cell cycle</keyword>
<dbReference type="GO" id="GO:0022857">
    <property type="term" value="F:transmembrane transporter activity"/>
    <property type="evidence" value="ECO:0007669"/>
    <property type="project" value="TreeGrafter"/>
</dbReference>
<dbReference type="RefSeq" id="WP_104712683.1">
    <property type="nucleotide sequence ID" value="NZ_PTRA01000001.1"/>
</dbReference>
<accession>A0A2S7IRR9</accession>
<evidence type="ECO:0000313" key="9">
    <source>
        <dbReference type="EMBL" id="PQA60413.1"/>
    </source>
</evidence>
<evidence type="ECO:0000256" key="1">
    <source>
        <dbReference type="ARBA" id="ARBA00004651"/>
    </source>
</evidence>
<evidence type="ECO:0000313" key="10">
    <source>
        <dbReference type="Proteomes" id="UP000239590"/>
    </source>
</evidence>
<keyword evidence="10" id="KW-1185">Reference proteome</keyword>
<keyword evidence="5 6" id="KW-0472">Membrane</keyword>
<feature type="domain" description="ABC3 transporter permease C-terminal" evidence="7">
    <location>
        <begin position="299"/>
        <end position="416"/>
    </location>
</feature>
<keyword evidence="2" id="KW-1003">Cell membrane</keyword>
<dbReference type="GO" id="GO:0005886">
    <property type="term" value="C:plasma membrane"/>
    <property type="evidence" value="ECO:0007669"/>
    <property type="project" value="UniProtKB-SubCell"/>
</dbReference>
<evidence type="ECO:0000256" key="2">
    <source>
        <dbReference type="ARBA" id="ARBA00022475"/>
    </source>
</evidence>
<evidence type="ECO:0000259" key="7">
    <source>
        <dbReference type="Pfam" id="PF02687"/>
    </source>
</evidence>
<gene>
    <name evidence="9" type="ORF">C5O19_12580</name>
</gene>
<feature type="transmembrane region" description="Helical" evidence="6">
    <location>
        <begin position="440"/>
        <end position="459"/>
    </location>
</feature>
<evidence type="ECO:0000256" key="3">
    <source>
        <dbReference type="ARBA" id="ARBA00022692"/>
    </source>
</evidence>
<evidence type="ECO:0000256" key="4">
    <source>
        <dbReference type="ARBA" id="ARBA00022989"/>
    </source>
</evidence>
<keyword evidence="9" id="KW-0132">Cell division</keyword>
<feature type="domain" description="ABC3 transporter permease C-terminal" evidence="7">
    <location>
        <begin position="689"/>
        <end position="798"/>
    </location>
</feature>
<dbReference type="Pfam" id="PF12704">
    <property type="entry name" value="MacB_PCD"/>
    <property type="match status" value="2"/>
</dbReference>
<dbReference type="Pfam" id="PF02687">
    <property type="entry name" value="FtsX"/>
    <property type="match status" value="2"/>
</dbReference>
<comment type="subcellular location">
    <subcellularLocation>
        <location evidence="1">Cell membrane</location>
        <topology evidence="1">Multi-pass membrane protein</topology>
    </subcellularLocation>
</comment>
<comment type="caution">
    <text evidence="9">The sequence shown here is derived from an EMBL/GenBank/DDBJ whole genome shotgun (WGS) entry which is preliminary data.</text>
</comment>
<feature type="transmembrane region" description="Helical" evidence="6">
    <location>
        <begin position="722"/>
        <end position="752"/>
    </location>
</feature>
<proteinExistence type="predicted"/>
<feature type="transmembrane region" description="Helical" evidence="6">
    <location>
        <begin position="387"/>
        <end position="411"/>
    </location>
</feature>
<protein>
    <submittedName>
        <fullName evidence="9">Cell division protein FtsX</fullName>
    </submittedName>
</protein>
<dbReference type="Proteomes" id="UP000239590">
    <property type="component" value="Unassembled WGS sequence"/>
</dbReference>
<sequence>MLRNYFLVAWRNLLRNRTFTLINVTGLALGLATCILIMLYVVDEWSYDRFHERADQIVRVVFKGKTEGGSINEAHVMPPVARTLQASFPEVAEATRLRLAGSPLISYGSKSLRESVMAFADSNIFRVFTLPLLKGDSKTALIKPSSLVISETVARNYFGEADPIGKILEIKAWKSSYQVTGVMQDMPKNSHFHVDILASMSGLAEAQSTTWLTSEFFTYLRLTPGTDVTQLERKLPPIVSRYMGPQLEQAFGMPYETFRNKGNALGLFLQPLTDIHLRSDFAYDLSAPGNLQTVYISSIIAGLMLLVACINFMNLSSAGASRRGREVGIRKVLGSGQSELMKQFLFESILLTGLALFLSLLLVDLTLPAFNELAGKHLSFPFFTHPLLFIGLLVLGLLVGVAAGSYPAFFLSSFQPMAVLKGGGFQIKTSKGSIHFRSSLVVFQFFVSIALIIATTVVYRQLSYIQHKELGYNKDEVIVLPETWALGSNESAFRQRLLQDSRVQSVSASVYLPAGPSSNNNFFLSPETNPGLLVKTLRYDIDEAYIPTLNIRIAAGRNFSPRFATDSTGILLNETAVRSMGWTGNVLGRTLATHSNNGHRSTYHVIGVVKDFHFRSLHELITPLVMVQAQSGGTLIVKAKAGDVAGLLRTMQQVWSQYHAEVPFSYSFLNDRFSNTYQIEQKTGTLLSVFAGLTIFVACLGLFGLVTFTTQQRTKEIGVRKVLGASVGSILALLSKEFLQLVGLAFLLAIPLAGYVTHEWLQQFAYRISLEWWVFVLAGALALSIALLTVSVQSIKAALVNPVKSLKSE</sequence>
<evidence type="ECO:0000256" key="5">
    <source>
        <dbReference type="ARBA" id="ARBA00023136"/>
    </source>
</evidence>
<feature type="domain" description="MacB-like periplasmic core" evidence="8">
    <location>
        <begin position="447"/>
        <end position="643"/>
    </location>
</feature>
<keyword evidence="3 6" id="KW-0812">Transmembrane</keyword>
<keyword evidence="4 6" id="KW-1133">Transmembrane helix</keyword>
<feature type="transmembrane region" description="Helical" evidence="6">
    <location>
        <begin position="21"/>
        <end position="42"/>
    </location>
</feature>
<dbReference type="AlphaFoldDB" id="A0A2S7IRR9"/>
<reference evidence="10" key="1">
    <citation type="submission" date="2018-02" db="EMBL/GenBank/DDBJ databases">
        <title>Genome sequencing of Solimonas sp. HR-BB.</title>
        <authorList>
            <person name="Lee Y."/>
            <person name="Jeon C.O."/>
        </authorList>
    </citation>
    <scope>NUCLEOTIDE SEQUENCE [LARGE SCALE GENOMIC DNA]</scope>
    <source>
        <strain evidence="10">HR-U</strain>
    </source>
</reference>
<feature type="domain" description="MacB-like periplasmic core" evidence="8">
    <location>
        <begin position="20"/>
        <end position="235"/>
    </location>
</feature>
<dbReference type="InterPro" id="IPR025857">
    <property type="entry name" value="MacB_PCD"/>
</dbReference>
<feature type="transmembrane region" description="Helical" evidence="6">
    <location>
        <begin position="344"/>
        <end position="367"/>
    </location>
</feature>
<feature type="transmembrane region" description="Helical" evidence="6">
    <location>
        <begin position="686"/>
        <end position="710"/>
    </location>
</feature>
<dbReference type="InterPro" id="IPR003838">
    <property type="entry name" value="ABC3_permease_C"/>
</dbReference>
<dbReference type="PANTHER" id="PTHR30572:SF18">
    <property type="entry name" value="ABC-TYPE MACROLIDE FAMILY EXPORT SYSTEM PERMEASE COMPONENT 2"/>
    <property type="match status" value="1"/>
</dbReference>
<dbReference type="InterPro" id="IPR050250">
    <property type="entry name" value="Macrolide_Exporter_MacB"/>
</dbReference>
<evidence type="ECO:0000259" key="8">
    <source>
        <dbReference type="Pfam" id="PF12704"/>
    </source>
</evidence>